<keyword evidence="1" id="KW-0805">Transcription regulation</keyword>
<dbReference type="PANTHER" id="PTHR30146">
    <property type="entry name" value="LACI-RELATED TRANSCRIPTIONAL REPRESSOR"/>
    <property type="match status" value="1"/>
</dbReference>
<dbReference type="CDD" id="cd01392">
    <property type="entry name" value="HTH_LacI"/>
    <property type="match status" value="1"/>
</dbReference>
<dbReference type="SUPFAM" id="SSF47413">
    <property type="entry name" value="lambda repressor-like DNA-binding domains"/>
    <property type="match status" value="1"/>
</dbReference>
<dbReference type="SMART" id="SM00354">
    <property type="entry name" value="HTH_LACI"/>
    <property type="match status" value="1"/>
</dbReference>
<evidence type="ECO:0000256" key="3">
    <source>
        <dbReference type="ARBA" id="ARBA00023163"/>
    </source>
</evidence>
<dbReference type="Proteomes" id="UP000824175">
    <property type="component" value="Unassembled WGS sequence"/>
</dbReference>
<reference evidence="5" key="1">
    <citation type="submission" date="2020-10" db="EMBL/GenBank/DDBJ databases">
        <authorList>
            <person name="Gilroy R."/>
        </authorList>
    </citation>
    <scope>NUCLEOTIDE SEQUENCE</scope>
    <source>
        <strain evidence="5">CHK195-11698</strain>
    </source>
</reference>
<name>A0A9D1L039_9FIRM</name>
<feature type="domain" description="HTH lacI-type" evidence="4">
    <location>
        <begin position="4"/>
        <end position="58"/>
    </location>
</feature>
<dbReference type="PROSITE" id="PS50932">
    <property type="entry name" value="HTH_LACI_2"/>
    <property type="match status" value="1"/>
</dbReference>
<evidence type="ECO:0000256" key="1">
    <source>
        <dbReference type="ARBA" id="ARBA00023015"/>
    </source>
</evidence>
<organism evidence="5 6">
    <name type="scientific">Candidatus Fimiplasma intestinipullorum</name>
    <dbReference type="NCBI Taxonomy" id="2840825"/>
    <lineage>
        <taxon>Bacteria</taxon>
        <taxon>Bacillati</taxon>
        <taxon>Bacillota</taxon>
        <taxon>Clostridia</taxon>
        <taxon>Eubacteriales</taxon>
        <taxon>Candidatus Fimiplasma</taxon>
    </lineage>
</organism>
<dbReference type="GO" id="GO:0003700">
    <property type="term" value="F:DNA-binding transcription factor activity"/>
    <property type="evidence" value="ECO:0007669"/>
    <property type="project" value="TreeGrafter"/>
</dbReference>
<evidence type="ECO:0000259" key="4">
    <source>
        <dbReference type="PROSITE" id="PS50932"/>
    </source>
</evidence>
<proteinExistence type="predicted"/>
<sequence>MKKVTIYDVSREAGVSLATVSRVINGSNVVKEATRQRVLEVIKRLDFKPNEVARGLAKSKTTMIAVVFPQALFAHVKEMIGGIGDASRTLKYNVTIHTTDDIGEDDMIDELVEKLIKSRVDGVILFNNENLATEIEKISSYDMPIVVIGDRISAENQGSIYVDARKITYELATSYLDKGVSDIAFFTARQNLVKKEELVEGFKQAYEEHGLTFDNVTNLSTHYEESYPYFVDYFKTHRPQVVIAGYDKEAVAAINAARENGIRVPEDMEVIGMMNTTYSVMCNPTLTTVNVPVYNMGALALRLLTKILNDEPIESHEVVVKHLLIKRESTK</sequence>
<gene>
    <name evidence="5" type="ORF">IAD15_04820</name>
</gene>
<dbReference type="EMBL" id="DVMJ01000040">
    <property type="protein sequence ID" value="HIU13374.1"/>
    <property type="molecule type" value="Genomic_DNA"/>
</dbReference>
<dbReference type="PRINTS" id="PR00036">
    <property type="entry name" value="HTHLACI"/>
</dbReference>
<dbReference type="InterPro" id="IPR046335">
    <property type="entry name" value="LacI/GalR-like_sensor"/>
</dbReference>
<dbReference type="GO" id="GO:0000976">
    <property type="term" value="F:transcription cis-regulatory region binding"/>
    <property type="evidence" value="ECO:0007669"/>
    <property type="project" value="TreeGrafter"/>
</dbReference>
<dbReference type="Pfam" id="PF00356">
    <property type="entry name" value="LacI"/>
    <property type="match status" value="1"/>
</dbReference>
<keyword evidence="2 5" id="KW-0238">DNA-binding</keyword>
<dbReference type="SUPFAM" id="SSF53822">
    <property type="entry name" value="Periplasmic binding protein-like I"/>
    <property type="match status" value="1"/>
</dbReference>
<keyword evidence="3" id="KW-0804">Transcription</keyword>
<dbReference type="InterPro" id="IPR010982">
    <property type="entry name" value="Lambda_DNA-bd_dom_sf"/>
</dbReference>
<dbReference type="InterPro" id="IPR000843">
    <property type="entry name" value="HTH_LacI"/>
</dbReference>
<evidence type="ECO:0000313" key="6">
    <source>
        <dbReference type="Proteomes" id="UP000824175"/>
    </source>
</evidence>
<accession>A0A9D1L039</accession>
<protein>
    <submittedName>
        <fullName evidence="5">LacI family DNA-binding transcriptional regulator</fullName>
    </submittedName>
</protein>
<dbReference type="PANTHER" id="PTHR30146:SF150">
    <property type="entry name" value="ARABINOSE METABOLISM TRANSCRIPTIONAL REPRESSOR"/>
    <property type="match status" value="1"/>
</dbReference>
<dbReference type="AlphaFoldDB" id="A0A9D1L039"/>
<dbReference type="Gene3D" id="1.10.260.40">
    <property type="entry name" value="lambda repressor-like DNA-binding domains"/>
    <property type="match status" value="1"/>
</dbReference>
<comment type="caution">
    <text evidence="5">The sequence shown here is derived from an EMBL/GenBank/DDBJ whole genome shotgun (WGS) entry which is preliminary data.</text>
</comment>
<dbReference type="Pfam" id="PF13377">
    <property type="entry name" value="Peripla_BP_3"/>
    <property type="match status" value="1"/>
</dbReference>
<dbReference type="InterPro" id="IPR028082">
    <property type="entry name" value="Peripla_BP_I"/>
</dbReference>
<dbReference type="Gene3D" id="3.40.50.2300">
    <property type="match status" value="2"/>
</dbReference>
<reference evidence="5" key="2">
    <citation type="journal article" date="2021" name="PeerJ">
        <title>Extensive microbial diversity within the chicken gut microbiome revealed by metagenomics and culture.</title>
        <authorList>
            <person name="Gilroy R."/>
            <person name="Ravi A."/>
            <person name="Getino M."/>
            <person name="Pursley I."/>
            <person name="Horton D.L."/>
            <person name="Alikhan N.F."/>
            <person name="Baker D."/>
            <person name="Gharbi K."/>
            <person name="Hall N."/>
            <person name="Watson M."/>
            <person name="Adriaenssens E.M."/>
            <person name="Foster-Nyarko E."/>
            <person name="Jarju S."/>
            <person name="Secka A."/>
            <person name="Antonio M."/>
            <person name="Oren A."/>
            <person name="Chaudhuri R.R."/>
            <person name="La Ragione R."/>
            <person name="Hildebrand F."/>
            <person name="Pallen M.J."/>
        </authorList>
    </citation>
    <scope>NUCLEOTIDE SEQUENCE</scope>
    <source>
        <strain evidence="5">CHK195-11698</strain>
    </source>
</reference>
<dbReference type="FunFam" id="1.10.260.40:FF:000002">
    <property type="entry name" value="HTH-type transcriptional repressor PurR"/>
    <property type="match status" value="1"/>
</dbReference>
<evidence type="ECO:0000256" key="2">
    <source>
        <dbReference type="ARBA" id="ARBA00023125"/>
    </source>
</evidence>
<evidence type="ECO:0000313" key="5">
    <source>
        <dbReference type="EMBL" id="HIU13374.1"/>
    </source>
</evidence>